<protein>
    <submittedName>
        <fullName evidence="3">DUF1049 domain-containing protein</fullName>
    </submittedName>
</protein>
<dbReference type="EMBL" id="VHLH01000015">
    <property type="protein sequence ID" value="TPW28348.1"/>
    <property type="molecule type" value="Genomic_DNA"/>
</dbReference>
<evidence type="ECO:0000256" key="1">
    <source>
        <dbReference type="SAM" id="MobiDB-lite"/>
    </source>
</evidence>
<keyword evidence="2" id="KW-0472">Membrane</keyword>
<proteinExistence type="predicted"/>
<keyword evidence="4" id="KW-1185">Reference proteome</keyword>
<accession>A0A506U4G7</accession>
<reference evidence="3 4" key="1">
    <citation type="submission" date="2019-06" db="EMBL/GenBank/DDBJ databases">
        <authorList>
            <person name="Li M."/>
        </authorList>
    </citation>
    <scope>NUCLEOTIDE SEQUENCE [LARGE SCALE GENOMIC DNA]</scope>
    <source>
        <strain evidence="3 4">BGMRC6574</strain>
    </source>
</reference>
<evidence type="ECO:0000256" key="2">
    <source>
        <dbReference type="SAM" id="Phobius"/>
    </source>
</evidence>
<organism evidence="3 4">
    <name type="scientific">Pararhizobium mangrovi</name>
    <dbReference type="NCBI Taxonomy" id="2590452"/>
    <lineage>
        <taxon>Bacteria</taxon>
        <taxon>Pseudomonadati</taxon>
        <taxon>Pseudomonadota</taxon>
        <taxon>Alphaproteobacteria</taxon>
        <taxon>Hyphomicrobiales</taxon>
        <taxon>Rhizobiaceae</taxon>
        <taxon>Rhizobium/Agrobacterium group</taxon>
        <taxon>Pararhizobium</taxon>
    </lineage>
</organism>
<keyword evidence="2" id="KW-0812">Transmembrane</keyword>
<feature type="compositionally biased region" description="Basic and acidic residues" evidence="1">
    <location>
        <begin position="80"/>
        <end position="109"/>
    </location>
</feature>
<name>A0A506U4G7_9HYPH</name>
<evidence type="ECO:0000313" key="4">
    <source>
        <dbReference type="Proteomes" id="UP000320314"/>
    </source>
</evidence>
<dbReference type="RefSeq" id="WP_141166779.1">
    <property type="nucleotide sequence ID" value="NZ_VHLH01000015.1"/>
</dbReference>
<sequence length="121" mass="13675">MRKTIKTVIFVPVAIILIVLSVANRNDVTLALNPFNPHDRVLSLTGPFFLFLFAALLIGIICGSFATWLRQGKYRKKARTETLEATRWQAEAEKQKRERSSQDGRDKPQTGEGRSVATLHH</sequence>
<keyword evidence="2" id="KW-1133">Transmembrane helix</keyword>
<dbReference type="OrthoDB" id="7868067at2"/>
<gene>
    <name evidence="3" type="ORF">FJU11_09325</name>
</gene>
<evidence type="ECO:0000313" key="3">
    <source>
        <dbReference type="EMBL" id="TPW28348.1"/>
    </source>
</evidence>
<dbReference type="AlphaFoldDB" id="A0A506U4G7"/>
<feature type="region of interest" description="Disordered" evidence="1">
    <location>
        <begin position="80"/>
        <end position="121"/>
    </location>
</feature>
<dbReference type="Proteomes" id="UP000320314">
    <property type="component" value="Unassembled WGS sequence"/>
</dbReference>
<feature type="transmembrane region" description="Helical" evidence="2">
    <location>
        <begin position="49"/>
        <end position="69"/>
    </location>
</feature>
<comment type="caution">
    <text evidence="3">The sequence shown here is derived from an EMBL/GenBank/DDBJ whole genome shotgun (WGS) entry which is preliminary data.</text>
</comment>